<dbReference type="PANTHER" id="PTHR43806:SF11">
    <property type="entry name" value="CEREVISIN-RELATED"/>
    <property type="match status" value="1"/>
</dbReference>
<dbReference type="GeneID" id="95550431"/>
<evidence type="ECO:0000256" key="11">
    <source>
        <dbReference type="SAM" id="MobiDB-lite"/>
    </source>
</evidence>
<keyword evidence="7 10" id="KW-0720">Serine protease</keyword>
<gene>
    <name evidence="14" type="ORF">SAMN06295900_10650</name>
</gene>
<dbReference type="InterPro" id="IPR036852">
    <property type="entry name" value="Peptidase_S8/S53_dom_sf"/>
</dbReference>
<dbReference type="GO" id="GO:0006508">
    <property type="term" value="P:proteolysis"/>
    <property type="evidence" value="ECO:0007669"/>
    <property type="project" value="UniProtKB-KW"/>
</dbReference>
<reference evidence="15" key="1">
    <citation type="submission" date="2017-04" db="EMBL/GenBank/DDBJ databases">
        <authorList>
            <person name="Varghese N."/>
            <person name="Submissions S."/>
        </authorList>
    </citation>
    <scope>NUCLEOTIDE SEQUENCE [LARGE SCALE GENOMIC DNA]</scope>
    <source>
        <strain evidence="15">Ballard 720</strain>
    </source>
</reference>
<keyword evidence="6 10" id="KW-0378">Hydrolase</keyword>
<feature type="active site" description="Charge relay system" evidence="9 10">
    <location>
        <position position="267"/>
    </location>
</feature>
<evidence type="ECO:0000256" key="6">
    <source>
        <dbReference type="ARBA" id="ARBA00022801"/>
    </source>
</evidence>
<proteinExistence type="inferred from homology"/>
<evidence type="ECO:0000256" key="10">
    <source>
        <dbReference type="PROSITE-ProRule" id="PRU01240"/>
    </source>
</evidence>
<name>A0A1X7EMI2_TRICW</name>
<feature type="compositionally biased region" description="Polar residues" evidence="11">
    <location>
        <begin position="26"/>
        <end position="45"/>
    </location>
</feature>
<dbReference type="InterPro" id="IPR015500">
    <property type="entry name" value="Peptidase_S8_subtilisin-rel"/>
</dbReference>
<dbReference type="EMBL" id="FXAH01000006">
    <property type="protein sequence ID" value="SMF36569.1"/>
    <property type="molecule type" value="Genomic_DNA"/>
</dbReference>
<feature type="region of interest" description="Disordered" evidence="11">
    <location>
        <begin position="233"/>
        <end position="254"/>
    </location>
</feature>
<dbReference type="PANTHER" id="PTHR43806">
    <property type="entry name" value="PEPTIDASE S8"/>
    <property type="match status" value="1"/>
</dbReference>
<protein>
    <submittedName>
        <fullName evidence="14">Peptidase MprA. Serine peptidase. MEROPS family S08A</fullName>
    </submittedName>
</protein>
<evidence type="ECO:0000256" key="4">
    <source>
        <dbReference type="ARBA" id="ARBA00022670"/>
    </source>
</evidence>
<dbReference type="GO" id="GO:0005576">
    <property type="term" value="C:extracellular region"/>
    <property type="evidence" value="ECO:0007669"/>
    <property type="project" value="UniProtKB-SubCell"/>
</dbReference>
<accession>A0A1X7EMI2</accession>
<feature type="active site" description="Charge relay system" evidence="9 10">
    <location>
        <position position="203"/>
    </location>
</feature>
<evidence type="ECO:0000256" key="7">
    <source>
        <dbReference type="ARBA" id="ARBA00022825"/>
    </source>
</evidence>
<dbReference type="CDD" id="cd07496">
    <property type="entry name" value="Peptidases_S8_13"/>
    <property type="match status" value="1"/>
</dbReference>
<dbReference type="STRING" id="28094.SAMN06295900_10650"/>
<evidence type="ECO:0000256" key="8">
    <source>
        <dbReference type="ARBA" id="ARBA00023145"/>
    </source>
</evidence>
<keyword evidence="3" id="KW-0964">Secreted</keyword>
<dbReference type="Proteomes" id="UP000192911">
    <property type="component" value="Unassembled WGS sequence"/>
</dbReference>
<dbReference type="InterPro" id="IPR023828">
    <property type="entry name" value="Peptidase_S8_Ser-AS"/>
</dbReference>
<dbReference type="InterPro" id="IPR022398">
    <property type="entry name" value="Peptidase_S8_His-AS"/>
</dbReference>
<evidence type="ECO:0000256" key="9">
    <source>
        <dbReference type="PIRSR" id="PIRSR615500-1"/>
    </source>
</evidence>
<dbReference type="Pfam" id="PF00082">
    <property type="entry name" value="Peptidase_S8"/>
    <property type="match status" value="1"/>
</dbReference>
<keyword evidence="5 12" id="KW-0732">Signal</keyword>
<dbReference type="PRINTS" id="PR00723">
    <property type="entry name" value="SUBTILISIN"/>
</dbReference>
<evidence type="ECO:0000256" key="3">
    <source>
        <dbReference type="ARBA" id="ARBA00022525"/>
    </source>
</evidence>
<dbReference type="GO" id="GO:0004252">
    <property type="term" value="F:serine-type endopeptidase activity"/>
    <property type="evidence" value="ECO:0007669"/>
    <property type="project" value="UniProtKB-UniRule"/>
</dbReference>
<dbReference type="PROSITE" id="PS51892">
    <property type="entry name" value="SUBTILASE"/>
    <property type="match status" value="1"/>
</dbReference>
<dbReference type="InterPro" id="IPR050131">
    <property type="entry name" value="Peptidase_S8_subtilisin-like"/>
</dbReference>
<dbReference type="SUPFAM" id="SSF52743">
    <property type="entry name" value="Subtilisin-like"/>
    <property type="match status" value="1"/>
</dbReference>
<keyword evidence="15" id="KW-1185">Reference proteome</keyword>
<comment type="similarity">
    <text evidence="2 10">Belongs to the peptidase S8 family.</text>
</comment>
<dbReference type="OrthoDB" id="9790784at2"/>
<evidence type="ECO:0000256" key="2">
    <source>
        <dbReference type="ARBA" id="ARBA00011073"/>
    </source>
</evidence>
<keyword evidence="8" id="KW-0865">Zymogen</keyword>
<sequence length="510" mass="52336">MARIPSTMAAAFVAAWSGSLVAAESPPSTVQGEAPSSTVTPSAQSGRVDRFIVKLRAPRHGPPASRRDEAQIDVRRAVAVTSDTLRTTAPPGIGASGGRSRRAANGTASANRVSEARAMSGSAHVVRLDTSIARDDALALARQLAAQPEVEYAQPDYRLEAYTEPSDPLYGEQWGFHDALAGANLPAAWQAANQAPVVVAVIDSGYRPHPDLASNLLPGYDFVSDAFSANDGDGRDADASDPGDWASADESLQCDGTRRWEKKSTWHGTHVAGTLGAVANNSVGGAGVLWQARIVPVRVLGKCGGLASDIVDGLRWAAGLDVPGVPANPYPARILNVSLGTSLPCGAAMQEAIREIVARGVIVVAAVGNDRGAVGEPASCQGAIAVAAVDRRGERAAFSNFGPRVDLAAPGVKIVSTSNAGTTVPAEDDYRSGSGTSMATPHVAGTVGLMLALDSTLTPERVRAQLVTSARRFPAGSSCEQTAAGTVCGAGMLDAGQAVEAVAASRAARR</sequence>
<dbReference type="AlphaFoldDB" id="A0A1X7EMI2"/>
<feature type="active site" description="Charge relay system" evidence="9 10">
    <location>
        <position position="437"/>
    </location>
</feature>
<evidence type="ECO:0000313" key="14">
    <source>
        <dbReference type="EMBL" id="SMF36569.1"/>
    </source>
</evidence>
<dbReference type="RefSeq" id="WP_085227752.1">
    <property type="nucleotide sequence ID" value="NZ_BSQD01000006.1"/>
</dbReference>
<feature type="domain" description="Peptidase S8/S53" evidence="13">
    <location>
        <begin position="197"/>
        <end position="472"/>
    </location>
</feature>
<dbReference type="FunFam" id="3.40.50.200:FF:000022">
    <property type="entry name" value="Extracellular protease"/>
    <property type="match status" value="1"/>
</dbReference>
<dbReference type="InterPro" id="IPR034176">
    <property type="entry name" value="Peptidases_S8_13"/>
</dbReference>
<dbReference type="PROSITE" id="PS00138">
    <property type="entry name" value="SUBTILASE_SER"/>
    <property type="match status" value="1"/>
</dbReference>
<dbReference type="PROSITE" id="PS00137">
    <property type="entry name" value="SUBTILASE_HIS"/>
    <property type="match status" value="1"/>
</dbReference>
<evidence type="ECO:0000256" key="1">
    <source>
        <dbReference type="ARBA" id="ARBA00004613"/>
    </source>
</evidence>
<comment type="subcellular location">
    <subcellularLocation>
        <location evidence="1">Secreted</location>
    </subcellularLocation>
</comment>
<organism evidence="14 15">
    <name type="scientific">Trinickia caryophylli</name>
    <name type="common">Paraburkholderia caryophylli</name>
    <dbReference type="NCBI Taxonomy" id="28094"/>
    <lineage>
        <taxon>Bacteria</taxon>
        <taxon>Pseudomonadati</taxon>
        <taxon>Pseudomonadota</taxon>
        <taxon>Betaproteobacteria</taxon>
        <taxon>Burkholderiales</taxon>
        <taxon>Burkholderiaceae</taxon>
        <taxon>Trinickia</taxon>
    </lineage>
</organism>
<feature type="signal peptide" evidence="12">
    <location>
        <begin position="1"/>
        <end position="22"/>
    </location>
</feature>
<feature type="region of interest" description="Disordered" evidence="11">
    <location>
        <begin position="24"/>
        <end position="45"/>
    </location>
</feature>
<evidence type="ECO:0000259" key="13">
    <source>
        <dbReference type="Pfam" id="PF00082"/>
    </source>
</evidence>
<feature type="region of interest" description="Disordered" evidence="11">
    <location>
        <begin position="83"/>
        <end position="108"/>
    </location>
</feature>
<feature type="chain" id="PRO_5010859208" evidence="12">
    <location>
        <begin position="23"/>
        <end position="510"/>
    </location>
</feature>
<evidence type="ECO:0000313" key="15">
    <source>
        <dbReference type="Proteomes" id="UP000192911"/>
    </source>
</evidence>
<evidence type="ECO:0000256" key="5">
    <source>
        <dbReference type="ARBA" id="ARBA00022729"/>
    </source>
</evidence>
<dbReference type="InterPro" id="IPR000209">
    <property type="entry name" value="Peptidase_S8/S53_dom"/>
</dbReference>
<evidence type="ECO:0000256" key="12">
    <source>
        <dbReference type="SAM" id="SignalP"/>
    </source>
</evidence>
<dbReference type="Gene3D" id="3.40.50.200">
    <property type="entry name" value="Peptidase S8/S53 domain"/>
    <property type="match status" value="1"/>
</dbReference>
<keyword evidence="4 10" id="KW-0645">Protease</keyword>